<reference evidence="1" key="1">
    <citation type="journal article" date="2020" name="Stud. Mycol.">
        <title>101 Dothideomycetes genomes: a test case for predicting lifestyles and emergence of pathogens.</title>
        <authorList>
            <person name="Haridas S."/>
            <person name="Albert R."/>
            <person name="Binder M."/>
            <person name="Bloem J."/>
            <person name="Labutti K."/>
            <person name="Salamov A."/>
            <person name="Andreopoulos B."/>
            <person name="Baker S."/>
            <person name="Barry K."/>
            <person name="Bills G."/>
            <person name="Bluhm B."/>
            <person name="Cannon C."/>
            <person name="Castanera R."/>
            <person name="Culley D."/>
            <person name="Daum C."/>
            <person name="Ezra D."/>
            <person name="Gonzalez J."/>
            <person name="Henrissat B."/>
            <person name="Kuo A."/>
            <person name="Liang C."/>
            <person name="Lipzen A."/>
            <person name="Lutzoni F."/>
            <person name="Magnuson J."/>
            <person name="Mondo S."/>
            <person name="Nolan M."/>
            <person name="Ohm R."/>
            <person name="Pangilinan J."/>
            <person name="Park H.-J."/>
            <person name="Ramirez L."/>
            <person name="Alfaro M."/>
            <person name="Sun H."/>
            <person name="Tritt A."/>
            <person name="Yoshinaga Y."/>
            <person name="Zwiers L.-H."/>
            <person name="Turgeon B."/>
            <person name="Goodwin S."/>
            <person name="Spatafora J."/>
            <person name="Crous P."/>
            <person name="Grigoriev I."/>
        </authorList>
    </citation>
    <scope>NUCLEOTIDE SEQUENCE</scope>
    <source>
        <strain evidence="1">CBS 207.26</strain>
    </source>
</reference>
<organism evidence="1 2">
    <name type="scientific">Zopfia rhizophila CBS 207.26</name>
    <dbReference type="NCBI Taxonomy" id="1314779"/>
    <lineage>
        <taxon>Eukaryota</taxon>
        <taxon>Fungi</taxon>
        <taxon>Dikarya</taxon>
        <taxon>Ascomycota</taxon>
        <taxon>Pezizomycotina</taxon>
        <taxon>Dothideomycetes</taxon>
        <taxon>Dothideomycetes incertae sedis</taxon>
        <taxon>Zopfiaceae</taxon>
        <taxon>Zopfia</taxon>
    </lineage>
</organism>
<gene>
    <name evidence="1" type="ORF">K469DRAFT_703185</name>
</gene>
<evidence type="ECO:0000313" key="2">
    <source>
        <dbReference type="Proteomes" id="UP000800200"/>
    </source>
</evidence>
<sequence length="57" mass="6407">MNENLKQVFEEATPLSLRPEADDVLDTNTDTLVKVATDEKDNAALFKGLAWKKVPYL</sequence>
<evidence type="ECO:0000313" key="1">
    <source>
        <dbReference type="EMBL" id="KAF2188597.1"/>
    </source>
</evidence>
<dbReference type="AlphaFoldDB" id="A0A6A6E9G1"/>
<name>A0A6A6E9G1_9PEZI</name>
<keyword evidence="2" id="KW-1185">Reference proteome</keyword>
<proteinExistence type="predicted"/>
<accession>A0A6A6E9G1</accession>
<protein>
    <submittedName>
        <fullName evidence="1">Uncharacterized protein</fullName>
    </submittedName>
</protein>
<dbReference type="EMBL" id="ML994623">
    <property type="protein sequence ID" value="KAF2188597.1"/>
    <property type="molecule type" value="Genomic_DNA"/>
</dbReference>
<dbReference type="Proteomes" id="UP000800200">
    <property type="component" value="Unassembled WGS sequence"/>
</dbReference>